<dbReference type="Pfam" id="PF22600">
    <property type="entry name" value="MTPAP-like_central"/>
    <property type="match status" value="1"/>
</dbReference>
<dbReference type="OrthoDB" id="6513042at2759"/>
<keyword evidence="5 8" id="KW-0694">RNA-binding</keyword>
<name>A0A9W9YEV0_9CNID</name>
<reference evidence="13" key="1">
    <citation type="submission" date="2023-01" db="EMBL/GenBank/DDBJ databases">
        <title>Genome assembly of the deep-sea coral Lophelia pertusa.</title>
        <authorList>
            <person name="Herrera S."/>
            <person name="Cordes E."/>
        </authorList>
    </citation>
    <scope>NUCLEOTIDE SEQUENCE</scope>
    <source>
        <strain evidence="13">USNM1676648</strain>
        <tissue evidence="13">Polyp</tissue>
    </source>
</reference>
<evidence type="ECO:0000256" key="1">
    <source>
        <dbReference type="ARBA" id="ARBA00005762"/>
    </source>
</evidence>
<comment type="catalytic activity">
    <reaction evidence="7 8">
        <text>RNA(n) + a ribonucleoside 5'-triphosphate = RNA(n+1) + diphosphate</text>
        <dbReference type="Rhea" id="RHEA:21248"/>
        <dbReference type="Rhea" id="RHEA-COMP:14527"/>
        <dbReference type="Rhea" id="RHEA-COMP:17342"/>
        <dbReference type="ChEBI" id="CHEBI:33019"/>
        <dbReference type="ChEBI" id="CHEBI:61557"/>
        <dbReference type="ChEBI" id="CHEBI:140395"/>
        <dbReference type="EC" id="2.7.7.48"/>
    </reaction>
</comment>
<gene>
    <name evidence="13" type="ORF">OS493_020019</name>
</gene>
<dbReference type="InterPro" id="IPR043519">
    <property type="entry name" value="NT_sf"/>
</dbReference>
<evidence type="ECO:0000259" key="11">
    <source>
        <dbReference type="Pfam" id="PF22600"/>
    </source>
</evidence>
<dbReference type="Pfam" id="PF26253">
    <property type="entry name" value="RdRP_head"/>
    <property type="match status" value="1"/>
</dbReference>
<dbReference type="InterPro" id="IPR057596">
    <property type="entry name" value="RDRP_core"/>
</dbReference>
<dbReference type="GO" id="GO:0031380">
    <property type="term" value="C:nuclear RNA-directed RNA polymerase complex"/>
    <property type="evidence" value="ECO:0007669"/>
    <property type="project" value="TreeGrafter"/>
</dbReference>
<evidence type="ECO:0000256" key="6">
    <source>
        <dbReference type="ARBA" id="ARBA00023158"/>
    </source>
</evidence>
<keyword evidence="14" id="KW-1185">Reference proteome</keyword>
<evidence type="ECO:0000313" key="14">
    <source>
        <dbReference type="Proteomes" id="UP001163046"/>
    </source>
</evidence>
<feature type="domain" description="RDRP core" evidence="10">
    <location>
        <begin position="13"/>
        <end position="413"/>
    </location>
</feature>
<feature type="compositionally biased region" description="Basic and acidic residues" evidence="9">
    <location>
        <begin position="1160"/>
        <end position="1174"/>
    </location>
</feature>
<evidence type="ECO:0000259" key="12">
    <source>
        <dbReference type="Pfam" id="PF26253"/>
    </source>
</evidence>
<dbReference type="GO" id="GO:0003968">
    <property type="term" value="F:RNA-directed RNA polymerase activity"/>
    <property type="evidence" value="ECO:0007669"/>
    <property type="project" value="UniProtKB-KW"/>
</dbReference>
<dbReference type="InterPro" id="IPR058752">
    <property type="entry name" value="RDRP_C_head"/>
</dbReference>
<feature type="region of interest" description="Disordered" evidence="9">
    <location>
        <begin position="1155"/>
        <end position="1174"/>
    </location>
</feature>
<protein>
    <recommendedName>
        <fullName evidence="8">RNA-dependent RNA polymerase</fullName>
        <ecNumber evidence="8">2.7.7.48</ecNumber>
    </recommendedName>
</protein>
<organism evidence="13 14">
    <name type="scientific">Desmophyllum pertusum</name>
    <dbReference type="NCBI Taxonomy" id="174260"/>
    <lineage>
        <taxon>Eukaryota</taxon>
        <taxon>Metazoa</taxon>
        <taxon>Cnidaria</taxon>
        <taxon>Anthozoa</taxon>
        <taxon>Hexacorallia</taxon>
        <taxon>Scleractinia</taxon>
        <taxon>Caryophylliina</taxon>
        <taxon>Caryophylliidae</taxon>
        <taxon>Desmophyllum</taxon>
    </lineage>
</organism>
<keyword evidence="2 8" id="KW-0696">RNA-directed RNA polymerase</keyword>
<dbReference type="SUPFAM" id="SSF81301">
    <property type="entry name" value="Nucleotidyltransferase"/>
    <property type="match status" value="1"/>
</dbReference>
<dbReference type="GO" id="GO:0003723">
    <property type="term" value="F:RNA binding"/>
    <property type="evidence" value="ECO:0007669"/>
    <property type="project" value="UniProtKB-KW"/>
</dbReference>
<keyword evidence="6" id="KW-0943">RNA-mediated gene silencing</keyword>
<sequence>MLATGSRMAWEEFSESLVRQVAKKIGKDFVPSAIQVRFAGCKGVLTLDPRLPENKAVFRPSMRKFESLHRRLEVLQTSRPQAVFLNHQLIMLLSNLGIPDDVFMSLQRDMLDRLAGMLVNERLAAQQMTSGAKTGIAYTSLSQAGIQLTTEPFFKSLLVALYKDRMQNLLSRARILLPPAEARLMIGVMDETGTLQPGQVFVQYSANSSDPDREGEFSKTTKHLLMGPVVVTRNPCLHPGDVRQLTAVHAPQLAHLVDCVVFPNHGPRPHPSEMAGGDLDGDLYFVCWKKELLPQRKLFPPMNYEAPPKKEVFGTITVRHMTEFVAEYIRFDQLGVIDNAHKAQADSNKGGVESSLCLELAELHSLAVDAPKTGKWPEMPKEAKVSVFPDFMMKTDKPSYPSDKVLGKLYRECRAFKDSIAQEVPLKKPHIAPVLLVPNFQKYQEEAKELYEGYSSQLHTLMNLYGIETEAELLSGCIRKLHSRLGREKVEIAEIVSRVLAKIRGNFRSRFFKEFDLDEDKRGANDVISEEMQRKASAWYYVAYSHKHTTDAVENVPDETPSMQFLSFPWLVDDVMLSIRIRKAFEVQESPSIVASISESVLKVFEEERDVLLQSFQDRLRKKNFISRAMPGVSLALFGSSATLLFRPDSDLDLCVLDPRVVARHRELGRDEQMAVLKTFHPAMKELFKHVRLVEAAKVPVISCDNPARRVGPLANVSGDLSASWDGLLKAIVLSGYIKSYPGFLPVLRLLLRWGHVTGLAGHGVDAGIKSNVLVFLLVIFCVSKKLVQSFNMENVWSRCFLISTGQVTDAVLIQEWQKVLTSLPSLESSESRINVPVTLGDEQIGEILLTFFQAYNSTLDMEIPQPFASLLGVPRLAELLDTEHLRLLKEHMQRAFHLLALYGDAEVLLTISASEIDRVIFLSEALSYTMAGSERHNAFELSKKTGARVTIRPSLPGSGFGLVLQAIGTESAVASVERALNAMATQALRNKAAIMSVCFVKEAKHMVMEGCLSDDDRITLVPYYGNHHPTHDSLALYVPMLINPRSGLSRIGAAYTRYEFLGFKERFVTQVQVIEREFVPSIHGEMEFSVHFGRIYVLNIPRSFTEDTESPTVRVFQTNLSRGYKPRPSVLSVTPKKNKRYVRSHYNTAKGRNYKKRKSTEVGEDGKKIPREKPSRSSFFTIVSSQEKITSFLAQRGFKEGQSSEYYSVEIHTDHEFCVMTDKDFAFHEITYPKLRWCAVDVKRAWRENPEDHDVTDLDGIETDVRFVLQTRHALRSDDIRGTSYEQYRDALQPQPHQKSSRCPFVVKPDVWKDVAMIRHKKSRMYKLEEVMGVGSEFRKALRISVNEVTEYSRPTKHASAFSKVFTRWEVTVKPGLPNSWSNSEAVEKLLRDIWAFAFALASHLSD</sequence>
<evidence type="ECO:0000256" key="8">
    <source>
        <dbReference type="RuleBase" id="RU363098"/>
    </source>
</evidence>
<dbReference type="CDD" id="cd05402">
    <property type="entry name" value="NT_PAP_TUTase"/>
    <property type="match status" value="1"/>
</dbReference>
<comment type="similarity">
    <text evidence="1 8">Belongs to the RdRP family.</text>
</comment>
<dbReference type="PANTHER" id="PTHR23079">
    <property type="entry name" value="RNA-DEPENDENT RNA POLYMERASE"/>
    <property type="match status" value="1"/>
</dbReference>
<evidence type="ECO:0000256" key="3">
    <source>
        <dbReference type="ARBA" id="ARBA00022679"/>
    </source>
</evidence>
<evidence type="ECO:0000256" key="4">
    <source>
        <dbReference type="ARBA" id="ARBA00022695"/>
    </source>
</evidence>
<feature type="domain" description="Poly(A) RNA polymerase mitochondrial-like central palm" evidence="11">
    <location>
        <begin position="624"/>
        <end position="708"/>
    </location>
</feature>
<evidence type="ECO:0000256" key="9">
    <source>
        <dbReference type="SAM" id="MobiDB-lite"/>
    </source>
</evidence>
<dbReference type="InterPro" id="IPR007855">
    <property type="entry name" value="RDRP"/>
</dbReference>
<feature type="domain" description="RDRP C-terminal head" evidence="12">
    <location>
        <begin position="436"/>
        <end position="586"/>
    </location>
</feature>
<keyword evidence="4 8" id="KW-0548">Nucleotidyltransferase</keyword>
<evidence type="ECO:0000256" key="7">
    <source>
        <dbReference type="ARBA" id="ARBA00048744"/>
    </source>
</evidence>
<dbReference type="Proteomes" id="UP001163046">
    <property type="component" value="Unassembled WGS sequence"/>
</dbReference>
<proteinExistence type="inferred from homology"/>
<evidence type="ECO:0000256" key="5">
    <source>
        <dbReference type="ARBA" id="ARBA00022884"/>
    </source>
</evidence>
<evidence type="ECO:0000313" key="13">
    <source>
        <dbReference type="EMBL" id="KAJ7331237.1"/>
    </source>
</evidence>
<comment type="caution">
    <text evidence="13">The sequence shown here is derived from an EMBL/GenBank/DDBJ whole genome shotgun (WGS) entry which is preliminary data.</text>
</comment>
<dbReference type="EMBL" id="MU827789">
    <property type="protein sequence ID" value="KAJ7331237.1"/>
    <property type="molecule type" value="Genomic_DNA"/>
</dbReference>
<dbReference type="Pfam" id="PF05183">
    <property type="entry name" value="RdRP"/>
    <property type="match status" value="1"/>
</dbReference>
<dbReference type="EC" id="2.7.7.48" evidence="8"/>
<dbReference type="InterPro" id="IPR054708">
    <property type="entry name" value="MTPAP-like_central"/>
</dbReference>
<keyword evidence="3 8" id="KW-0808">Transferase</keyword>
<dbReference type="PANTHER" id="PTHR23079:SF55">
    <property type="entry name" value="RNA-DIRECTED RNA POLYMERASE"/>
    <property type="match status" value="1"/>
</dbReference>
<dbReference type="Gene3D" id="3.30.460.10">
    <property type="entry name" value="Beta Polymerase, domain 2"/>
    <property type="match status" value="1"/>
</dbReference>
<evidence type="ECO:0000256" key="2">
    <source>
        <dbReference type="ARBA" id="ARBA00022484"/>
    </source>
</evidence>
<accession>A0A9W9YEV0</accession>
<dbReference type="GO" id="GO:0030422">
    <property type="term" value="P:siRNA processing"/>
    <property type="evidence" value="ECO:0007669"/>
    <property type="project" value="TreeGrafter"/>
</dbReference>
<evidence type="ECO:0000259" key="10">
    <source>
        <dbReference type="Pfam" id="PF05183"/>
    </source>
</evidence>